<dbReference type="RefSeq" id="WP_071141052.1">
    <property type="nucleotide sequence ID" value="NZ_CP035282.1"/>
</dbReference>
<evidence type="ECO:0000313" key="2">
    <source>
        <dbReference type="Proteomes" id="UP000287969"/>
    </source>
</evidence>
<dbReference type="Proteomes" id="UP000287969">
    <property type="component" value="Chromosome"/>
</dbReference>
<protein>
    <submittedName>
        <fullName evidence="1">Uncharacterized protein</fullName>
    </submittedName>
</protein>
<dbReference type="KEGG" id="spoa:EQM13_06760"/>
<organism evidence="1 2">
    <name type="scientific">Acidilutibacter cellobiosedens</name>
    <dbReference type="NCBI Taxonomy" id="2507161"/>
    <lineage>
        <taxon>Bacteria</taxon>
        <taxon>Bacillati</taxon>
        <taxon>Bacillota</taxon>
        <taxon>Tissierellia</taxon>
        <taxon>Tissierellales</taxon>
        <taxon>Acidilutibacteraceae</taxon>
        <taxon>Acidilutibacter</taxon>
    </lineage>
</organism>
<name>A0A410QBS1_9FIRM</name>
<sequence length="73" mass="8989">MRIIKFNPYTRFKDEELIRKFFDETENLKYLVSLGCEEDYRDGIMRVNNLIIEIKRRNLKADKRESMMKIIKK</sequence>
<keyword evidence="2" id="KW-1185">Reference proteome</keyword>
<evidence type="ECO:0000313" key="1">
    <source>
        <dbReference type="EMBL" id="QAT61314.1"/>
    </source>
</evidence>
<reference evidence="2" key="1">
    <citation type="submission" date="2019-01" db="EMBL/GenBank/DDBJ databases">
        <title>Draft genomes of a novel of Sporanaerobacter strains.</title>
        <authorList>
            <person name="Ma S."/>
        </authorList>
    </citation>
    <scope>NUCLEOTIDE SEQUENCE [LARGE SCALE GENOMIC DNA]</scope>
    <source>
        <strain evidence="2">NJN-17</strain>
    </source>
</reference>
<dbReference type="EMBL" id="CP035282">
    <property type="protein sequence ID" value="QAT61314.1"/>
    <property type="molecule type" value="Genomic_DNA"/>
</dbReference>
<dbReference type="OrthoDB" id="1708058at2"/>
<accession>A0A410QBS1</accession>
<gene>
    <name evidence="1" type="ORF">EQM13_06760</name>
</gene>
<proteinExistence type="predicted"/>
<dbReference type="AlphaFoldDB" id="A0A410QBS1"/>